<name>A0ABQ6C307_9BURK</name>
<keyword evidence="3" id="KW-1185">Reference proteome</keyword>
<evidence type="ECO:0000313" key="3">
    <source>
        <dbReference type="Proteomes" id="UP001156903"/>
    </source>
</evidence>
<reference evidence="3" key="1">
    <citation type="journal article" date="2019" name="Int. J. Syst. Evol. Microbiol.">
        <title>The Global Catalogue of Microorganisms (GCM) 10K type strain sequencing project: providing services to taxonomists for standard genome sequencing and annotation.</title>
        <authorList>
            <consortium name="The Broad Institute Genomics Platform"/>
            <consortium name="The Broad Institute Genome Sequencing Center for Infectious Disease"/>
            <person name="Wu L."/>
            <person name="Ma J."/>
        </authorList>
    </citation>
    <scope>NUCLEOTIDE SEQUENCE [LARGE SCALE GENOMIC DNA]</scope>
    <source>
        <strain evidence="3">NBRC 109341</strain>
    </source>
</reference>
<evidence type="ECO:0008006" key="4">
    <source>
        <dbReference type="Google" id="ProtNLM"/>
    </source>
</evidence>
<dbReference type="RefSeq" id="WP_284307793.1">
    <property type="nucleotide sequence ID" value="NZ_BSPB01000015.1"/>
</dbReference>
<proteinExistence type="predicted"/>
<dbReference type="EMBL" id="BSPB01000015">
    <property type="protein sequence ID" value="GLS14728.1"/>
    <property type="molecule type" value="Genomic_DNA"/>
</dbReference>
<keyword evidence="1" id="KW-0732">Signal</keyword>
<comment type="caution">
    <text evidence="2">The sequence shown here is derived from an EMBL/GenBank/DDBJ whole genome shotgun (WGS) entry which is preliminary data.</text>
</comment>
<accession>A0ABQ6C307</accession>
<sequence length="153" mass="16464">MNAGPLVRTALALGVVLGLAACADGYPSDNTSLALHFGMDGAEIETAMNHIGSQRYLKQRWAYALTDRCSLQAGEVPGLMGSATEPVVLDLRHVAVSMEKTVGPRGHRVWVTPAPDSSEAVPLIEGAHWSDASQIKWLVEFARSRCLRPQRAS</sequence>
<gene>
    <name evidence="2" type="ORF">GCM10007935_21600</name>
</gene>
<evidence type="ECO:0000313" key="2">
    <source>
        <dbReference type="EMBL" id="GLS14728.1"/>
    </source>
</evidence>
<organism evidence="2 3">
    <name type="scientific">Hydrogenophaga electricum</name>
    <dbReference type="NCBI Taxonomy" id="1230953"/>
    <lineage>
        <taxon>Bacteria</taxon>
        <taxon>Pseudomonadati</taxon>
        <taxon>Pseudomonadota</taxon>
        <taxon>Betaproteobacteria</taxon>
        <taxon>Burkholderiales</taxon>
        <taxon>Comamonadaceae</taxon>
        <taxon>Hydrogenophaga</taxon>
    </lineage>
</organism>
<feature type="signal peptide" evidence="1">
    <location>
        <begin position="1"/>
        <end position="23"/>
    </location>
</feature>
<protein>
    <recommendedName>
        <fullName evidence="4">Lipoprotein</fullName>
    </recommendedName>
</protein>
<evidence type="ECO:0000256" key="1">
    <source>
        <dbReference type="SAM" id="SignalP"/>
    </source>
</evidence>
<feature type="chain" id="PRO_5045633038" description="Lipoprotein" evidence="1">
    <location>
        <begin position="24"/>
        <end position="153"/>
    </location>
</feature>
<dbReference type="Proteomes" id="UP001156903">
    <property type="component" value="Unassembled WGS sequence"/>
</dbReference>